<organism evidence="3 4">
    <name type="scientific">Seminavis robusta</name>
    <dbReference type="NCBI Taxonomy" id="568900"/>
    <lineage>
        <taxon>Eukaryota</taxon>
        <taxon>Sar</taxon>
        <taxon>Stramenopiles</taxon>
        <taxon>Ochrophyta</taxon>
        <taxon>Bacillariophyta</taxon>
        <taxon>Bacillariophyceae</taxon>
        <taxon>Bacillariophycidae</taxon>
        <taxon>Naviculales</taxon>
        <taxon>Naviculaceae</taxon>
        <taxon>Seminavis</taxon>
    </lineage>
</organism>
<dbReference type="InterPro" id="IPR005183">
    <property type="entry name" value="DUF305_CopM-like"/>
</dbReference>
<evidence type="ECO:0000259" key="2">
    <source>
        <dbReference type="Pfam" id="PF03713"/>
    </source>
</evidence>
<keyword evidence="4" id="KW-1185">Reference proteome</keyword>
<accession>A0A9N8EIE8</accession>
<evidence type="ECO:0000313" key="4">
    <source>
        <dbReference type="Proteomes" id="UP001153069"/>
    </source>
</evidence>
<dbReference type="InterPro" id="IPR012347">
    <property type="entry name" value="Ferritin-like"/>
</dbReference>
<dbReference type="Gene3D" id="1.20.1260.10">
    <property type="match status" value="1"/>
</dbReference>
<feature type="domain" description="DUF305" evidence="2">
    <location>
        <begin position="338"/>
        <end position="464"/>
    </location>
</feature>
<proteinExistence type="predicted"/>
<comment type="caution">
    <text evidence="3">The sequence shown here is derived from an EMBL/GenBank/DDBJ whole genome shotgun (WGS) entry which is preliminary data.</text>
</comment>
<protein>
    <recommendedName>
        <fullName evidence="2">DUF305 domain-containing protein</fullName>
    </recommendedName>
</protein>
<evidence type="ECO:0000313" key="3">
    <source>
        <dbReference type="EMBL" id="CAB9519826.1"/>
    </source>
</evidence>
<dbReference type="Pfam" id="PF03713">
    <property type="entry name" value="DUF305"/>
    <property type="match status" value="2"/>
</dbReference>
<feature type="signal peptide" evidence="1">
    <location>
        <begin position="1"/>
        <end position="25"/>
    </location>
</feature>
<dbReference type="Proteomes" id="UP001153069">
    <property type="component" value="Unassembled WGS sequence"/>
</dbReference>
<sequence>MMFSRLFFSCFLSFNLLVGTTLVSAHRPATTRASCDEDYGSSATAMPLADPTISWAFKHYLDCTHRAVWIEVTNETPNQPFYVGVGIPTQDRFADVRADALIIGPGLPQLTADEWEQVPLEVRNDPVWNSGSNIGAYFQSSPQDQSTCDHLGTVMRRASRVVGGRCDFYEPFGGSHSWRVLDADDNILVEGNGAAYHVAVFLQQDTSSKLGIALGTWVENFWTRYDIDTPGCNRDMRDYSEKRGSQEECFPVVSCPTAQRPIGCEEVAFDPSQEICEMGEVCDSSLVEPCVTAGVSYEAPTKGACGGELCSAAVQTWEAINAKMHHGMMDIEYTGIPDIDFVRGMIPHHMGAVDMCDGLLQNLTCTVIEETDNLEGLVHFCNHVKLEQEIEVGGMRRWLQLQGLAELASCGSDTGMAGMMRQDPAGDHAMGGDHGMGGDHDHGMGGAMMMPESCGNLTAPSSEKFIEVNHKMHDLMAISYSCDHSTDFVRMMLPHHASAVVMCDILVETSQDEYLIDLCDNITITQRAEIAWMNEWLMARDFAPTAPCHDCSNTDVIPSTNLEVGRAGEIDTHSMSFMPCEDILSTSSFCHGIDGVQDGYCRCDQETFDANGYSCNEATWVDGIGMFVPSVYCKRSCGLCPSGSRPLWAEPEGCELDGAEHMGHMSNALLSTEDKAAEVENGDKLAASGESSGCIGVTSSLLWVLSAVALAFCGV</sequence>
<dbReference type="OrthoDB" id="436692at2759"/>
<dbReference type="EMBL" id="CAICTM010001048">
    <property type="protein sequence ID" value="CAB9519826.1"/>
    <property type="molecule type" value="Genomic_DNA"/>
</dbReference>
<name>A0A9N8EIE8_9STRA</name>
<dbReference type="AlphaFoldDB" id="A0A9N8EIE8"/>
<dbReference type="PANTHER" id="PTHR36933">
    <property type="entry name" value="SLL0788 PROTEIN"/>
    <property type="match status" value="1"/>
</dbReference>
<dbReference type="PANTHER" id="PTHR36933:SF1">
    <property type="entry name" value="SLL0788 PROTEIN"/>
    <property type="match status" value="1"/>
</dbReference>
<reference evidence="3" key="1">
    <citation type="submission" date="2020-06" db="EMBL/GenBank/DDBJ databases">
        <authorList>
            <consortium name="Plant Systems Biology data submission"/>
        </authorList>
    </citation>
    <scope>NUCLEOTIDE SEQUENCE</scope>
    <source>
        <strain evidence="3">D6</strain>
    </source>
</reference>
<feature type="domain" description="DUF305" evidence="2">
    <location>
        <begin position="487"/>
        <end position="546"/>
    </location>
</feature>
<feature type="chain" id="PRO_5040248554" description="DUF305 domain-containing protein" evidence="1">
    <location>
        <begin position="26"/>
        <end position="715"/>
    </location>
</feature>
<evidence type="ECO:0000256" key="1">
    <source>
        <dbReference type="SAM" id="SignalP"/>
    </source>
</evidence>
<gene>
    <name evidence="3" type="ORF">SEMRO_1050_G235520.1</name>
</gene>
<keyword evidence="1" id="KW-0732">Signal</keyword>